<dbReference type="Proteomes" id="UP001412067">
    <property type="component" value="Unassembled WGS sequence"/>
</dbReference>
<accession>A0ABR2LLH0</accession>
<proteinExistence type="predicted"/>
<evidence type="ECO:0008006" key="4">
    <source>
        <dbReference type="Google" id="ProtNLM"/>
    </source>
</evidence>
<evidence type="ECO:0000313" key="3">
    <source>
        <dbReference type="Proteomes" id="UP001412067"/>
    </source>
</evidence>
<keyword evidence="3" id="KW-1185">Reference proteome</keyword>
<feature type="region of interest" description="Disordered" evidence="1">
    <location>
        <begin position="29"/>
        <end position="58"/>
    </location>
</feature>
<protein>
    <recommendedName>
        <fullName evidence="4">RNA helicase</fullName>
    </recommendedName>
</protein>
<evidence type="ECO:0000256" key="1">
    <source>
        <dbReference type="SAM" id="MobiDB-lite"/>
    </source>
</evidence>
<name>A0ABR2LLH0_9ASPA</name>
<comment type="caution">
    <text evidence="2">The sequence shown here is derived from an EMBL/GenBank/DDBJ whole genome shotgun (WGS) entry which is preliminary data.</text>
</comment>
<organism evidence="2 3">
    <name type="scientific">Platanthera guangdongensis</name>
    <dbReference type="NCBI Taxonomy" id="2320717"/>
    <lineage>
        <taxon>Eukaryota</taxon>
        <taxon>Viridiplantae</taxon>
        <taxon>Streptophyta</taxon>
        <taxon>Embryophyta</taxon>
        <taxon>Tracheophyta</taxon>
        <taxon>Spermatophyta</taxon>
        <taxon>Magnoliopsida</taxon>
        <taxon>Liliopsida</taxon>
        <taxon>Asparagales</taxon>
        <taxon>Orchidaceae</taxon>
        <taxon>Orchidoideae</taxon>
        <taxon>Orchideae</taxon>
        <taxon>Orchidinae</taxon>
        <taxon>Platanthera</taxon>
    </lineage>
</organism>
<evidence type="ECO:0000313" key="2">
    <source>
        <dbReference type="EMBL" id="KAK8943369.1"/>
    </source>
</evidence>
<dbReference type="EMBL" id="JBBWWR010000018">
    <property type="protein sequence ID" value="KAK8943369.1"/>
    <property type="molecule type" value="Genomic_DNA"/>
</dbReference>
<sequence>MRNCQPARAMVLTVLNELGKEVDDMMAVKEKEKQGYTGGQKKRSTPLVRDPAKKKPKGISNARLKGYWETRTKKPSISFNIQIIFLFLLFV</sequence>
<gene>
    <name evidence="2" type="ORF">KSP40_PGU020833</name>
</gene>
<reference evidence="2 3" key="1">
    <citation type="journal article" date="2022" name="Nat. Plants">
        <title>Genomes of leafy and leafless Platanthera orchids illuminate the evolution of mycoheterotrophy.</title>
        <authorList>
            <person name="Li M.H."/>
            <person name="Liu K.W."/>
            <person name="Li Z."/>
            <person name="Lu H.C."/>
            <person name="Ye Q.L."/>
            <person name="Zhang D."/>
            <person name="Wang J.Y."/>
            <person name="Li Y.F."/>
            <person name="Zhong Z.M."/>
            <person name="Liu X."/>
            <person name="Yu X."/>
            <person name="Liu D.K."/>
            <person name="Tu X.D."/>
            <person name="Liu B."/>
            <person name="Hao Y."/>
            <person name="Liao X.Y."/>
            <person name="Jiang Y.T."/>
            <person name="Sun W.H."/>
            <person name="Chen J."/>
            <person name="Chen Y.Q."/>
            <person name="Ai Y."/>
            <person name="Zhai J.W."/>
            <person name="Wu S.S."/>
            <person name="Zhou Z."/>
            <person name="Hsiao Y.Y."/>
            <person name="Wu W.L."/>
            <person name="Chen Y.Y."/>
            <person name="Lin Y.F."/>
            <person name="Hsu J.L."/>
            <person name="Li C.Y."/>
            <person name="Wang Z.W."/>
            <person name="Zhao X."/>
            <person name="Zhong W.Y."/>
            <person name="Ma X.K."/>
            <person name="Ma L."/>
            <person name="Huang J."/>
            <person name="Chen G.Z."/>
            <person name="Huang M.Z."/>
            <person name="Huang L."/>
            <person name="Peng D.H."/>
            <person name="Luo Y.B."/>
            <person name="Zou S.Q."/>
            <person name="Chen S.P."/>
            <person name="Lan S."/>
            <person name="Tsai W.C."/>
            <person name="Van de Peer Y."/>
            <person name="Liu Z.J."/>
        </authorList>
    </citation>
    <scope>NUCLEOTIDE SEQUENCE [LARGE SCALE GENOMIC DNA]</scope>
    <source>
        <strain evidence="2">Lor288</strain>
    </source>
</reference>